<organism evidence="1 2">
    <name type="scientific">Micromonospora viridifaciens</name>
    <dbReference type="NCBI Taxonomy" id="1881"/>
    <lineage>
        <taxon>Bacteria</taxon>
        <taxon>Bacillati</taxon>
        <taxon>Actinomycetota</taxon>
        <taxon>Actinomycetes</taxon>
        <taxon>Micromonosporales</taxon>
        <taxon>Micromonosporaceae</taxon>
        <taxon>Micromonospora</taxon>
    </lineage>
</organism>
<keyword evidence="2" id="KW-1185">Reference proteome</keyword>
<dbReference type="RefSeq" id="WP_167402611.1">
    <property type="nucleotide sequence ID" value="NZ_LT607411.1"/>
</dbReference>
<protein>
    <recommendedName>
        <fullName evidence="3">DUF2785 domain-containing protein</fullName>
    </recommendedName>
</protein>
<dbReference type="AlphaFoldDB" id="A0A1C4XSC0"/>
<evidence type="ECO:0000313" key="2">
    <source>
        <dbReference type="Proteomes" id="UP000198242"/>
    </source>
</evidence>
<dbReference type="EMBL" id="LT607411">
    <property type="protein sequence ID" value="SCF11334.1"/>
    <property type="molecule type" value="Genomic_DNA"/>
</dbReference>
<proteinExistence type="predicted"/>
<gene>
    <name evidence="1" type="ORF">GA0074695_3561</name>
</gene>
<accession>A0A1C4XSC0</accession>
<dbReference type="Pfam" id="PF10978">
    <property type="entry name" value="DUF2785"/>
    <property type="match status" value="1"/>
</dbReference>
<name>A0A1C4XSC0_MICVI</name>
<evidence type="ECO:0008006" key="3">
    <source>
        <dbReference type="Google" id="ProtNLM"/>
    </source>
</evidence>
<dbReference type="InterPro" id="IPR021247">
    <property type="entry name" value="DUF2785"/>
</dbReference>
<sequence length="277" mass="30794">MTDTRTRLLTDLRRIEDDDYQLRPGEREADLVPALLAHLGDPAPELRDELVYPTFRAFITDGRLTEEELRTLLDTLIDGRHLFHGIGGLGDPSVFTRTFSMLVVALVLERHRRRPFLATDQFARVRDALLRYHGQEQDLRGLVDEGGWAHAAAHGADALDELVRCPEADPATCRAVLDALRGLLHNGATIFADEEDERIATVVDALIEESLLPAQEIAEWLGGLADCADQPGSRAQMVARTNTKNLLRSLHFRRPRTGPLAAAILAAEVRVNSFRAD</sequence>
<evidence type="ECO:0000313" key="1">
    <source>
        <dbReference type="EMBL" id="SCF11334.1"/>
    </source>
</evidence>
<dbReference type="Proteomes" id="UP000198242">
    <property type="component" value="Chromosome I"/>
</dbReference>
<reference evidence="2" key="1">
    <citation type="submission" date="2016-06" db="EMBL/GenBank/DDBJ databases">
        <authorList>
            <person name="Varghese N."/>
            <person name="Submissions Spin"/>
        </authorList>
    </citation>
    <scope>NUCLEOTIDE SEQUENCE [LARGE SCALE GENOMIC DNA]</scope>
    <source>
        <strain evidence="2">DSM 43909</strain>
    </source>
</reference>